<dbReference type="PANTHER" id="PTHR42678:SF40">
    <property type="entry name" value="AMIDASE DOMAIN-CONTAINING PROTEIN"/>
    <property type="match status" value="1"/>
</dbReference>
<sequence>SGNLNKLLRNGLEELVRKHKLDALVTPYDLRRSSDISTILAIVGYSGITVLAGYDTKGVPFDICFGGLKGTEPKLIEIAYGFEQATKSRKPLSFKPRIFNVKLEASCSSF</sequence>
<dbReference type="Proteomes" id="UP001174677">
    <property type="component" value="Unassembled WGS sequence"/>
</dbReference>
<dbReference type="SUPFAM" id="SSF75304">
    <property type="entry name" value="Amidase signature (AS) enzymes"/>
    <property type="match status" value="1"/>
</dbReference>
<evidence type="ECO:0008006" key="3">
    <source>
        <dbReference type="Google" id="ProtNLM"/>
    </source>
</evidence>
<dbReference type="Gene3D" id="3.90.1300.10">
    <property type="entry name" value="Amidase signature (AS) domain"/>
    <property type="match status" value="1"/>
</dbReference>
<dbReference type="InterPro" id="IPR036928">
    <property type="entry name" value="AS_sf"/>
</dbReference>
<comment type="caution">
    <text evidence="1">The sequence shown here is derived from an EMBL/GenBank/DDBJ whole genome shotgun (WGS) entry which is preliminary data.</text>
</comment>
<gene>
    <name evidence="1" type="ORF">P3X46_034521</name>
</gene>
<name>A0ABQ9K7S5_HEVBR</name>
<dbReference type="EMBL" id="JARPOI010000404">
    <property type="protein sequence ID" value="KAJ9128745.1"/>
    <property type="molecule type" value="Genomic_DNA"/>
</dbReference>
<evidence type="ECO:0000313" key="2">
    <source>
        <dbReference type="Proteomes" id="UP001174677"/>
    </source>
</evidence>
<organism evidence="1 2">
    <name type="scientific">Hevea brasiliensis</name>
    <name type="common">Para rubber tree</name>
    <name type="synonym">Siphonia brasiliensis</name>
    <dbReference type="NCBI Taxonomy" id="3981"/>
    <lineage>
        <taxon>Eukaryota</taxon>
        <taxon>Viridiplantae</taxon>
        <taxon>Streptophyta</taxon>
        <taxon>Embryophyta</taxon>
        <taxon>Tracheophyta</taxon>
        <taxon>Spermatophyta</taxon>
        <taxon>Magnoliopsida</taxon>
        <taxon>eudicotyledons</taxon>
        <taxon>Gunneridae</taxon>
        <taxon>Pentapetalae</taxon>
        <taxon>rosids</taxon>
        <taxon>fabids</taxon>
        <taxon>Malpighiales</taxon>
        <taxon>Euphorbiaceae</taxon>
        <taxon>Crotonoideae</taxon>
        <taxon>Micrandreae</taxon>
        <taxon>Hevea</taxon>
    </lineage>
</organism>
<reference evidence="1 2" key="1">
    <citation type="journal article" date="2023" name="Plant Biotechnol. J.">
        <title>Chromosome-level wild Hevea brasiliensis genome provides new tools for genomic-assisted breeding and valuable loci to elevate rubber yield.</title>
        <authorList>
            <person name="Cheng H."/>
            <person name="Song X."/>
            <person name="Hu Y."/>
            <person name="Wu T."/>
            <person name="Yang Q."/>
            <person name="An Z."/>
            <person name="Feng S."/>
            <person name="Deng Z."/>
            <person name="Wu W."/>
            <person name="Zeng X."/>
            <person name="Tu M."/>
            <person name="Wang X."/>
            <person name="Huang H."/>
        </authorList>
    </citation>
    <scope>NUCLEOTIDE SEQUENCE [LARGE SCALE GENOMIC DNA]</scope>
    <source>
        <strain evidence="1">MT/VB/25A 57/8</strain>
    </source>
</reference>
<keyword evidence="2" id="KW-1185">Reference proteome</keyword>
<feature type="non-terminal residue" evidence="1">
    <location>
        <position position="1"/>
    </location>
</feature>
<evidence type="ECO:0000313" key="1">
    <source>
        <dbReference type="EMBL" id="KAJ9128745.1"/>
    </source>
</evidence>
<proteinExistence type="predicted"/>
<dbReference type="PANTHER" id="PTHR42678">
    <property type="entry name" value="AMIDASE"/>
    <property type="match status" value="1"/>
</dbReference>
<protein>
    <recommendedName>
        <fullName evidence="3">Amidase domain-containing protein</fullName>
    </recommendedName>
</protein>
<accession>A0ABQ9K7S5</accession>